<dbReference type="EMBL" id="CP060007">
    <property type="protein sequence ID" value="QNA44067.1"/>
    <property type="molecule type" value="Genomic_DNA"/>
</dbReference>
<dbReference type="AlphaFoldDB" id="A0A7G5XF14"/>
<keyword evidence="3" id="KW-1003">Cell membrane</keyword>
<accession>A0A7G5XF14</accession>
<evidence type="ECO:0000256" key="7">
    <source>
        <dbReference type="SAM" id="Phobius"/>
    </source>
</evidence>
<evidence type="ECO:0000256" key="6">
    <source>
        <dbReference type="ARBA" id="ARBA00023136"/>
    </source>
</evidence>
<feature type="domain" description="ABC3 transporter permease C-terminal" evidence="8">
    <location>
        <begin position="277"/>
        <end position="398"/>
    </location>
</feature>
<sequence length="405" mass="44558">MNFLFAWRYFKSKKSTNAINIIAWVTVTAMAVGTAALVVVLSIFNGFEGLVKTLYSSFYPDVRITAEQQKIMLLDDATLAKIRVLTNVTAVSMVVEENVHLQNGDYRTNAVIKGVDENYNKASGVSSMVTNGQFETGSVETPALVLGVGIENALNLMSDRAINPVTAYLPKRGVTSSNPLEAISTVNLQPTGSFSIQQDFDNKYVITNIDILKEMLGLKPNEYSSAEIKLANVKDEKQTIAGLQKLLGKGYLVENRYQQNRSLFAVMQLEKWAIYGILSLILVIAAFNMIGALTMLVLEKEQDIQILQAMGGSRKFIQKIFLTEGVLLALTGSIIGIILALIFSYLQVKFKLIPLTGSFVIDYYPVKILLTDILLVITTVIVIGLLASWVPSVKAARQKVSLRAQ</sequence>
<dbReference type="KEGG" id="lacs:H4075_18625"/>
<dbReference type="RefSeq" id="WP_182802329.1">
    <property type="nucleotide sequence ID" value="NZ_CP060007.1"/>
</dbReference>
<comment type="subcellular location">
    <subcellularLocation>
        <location evidence="1">Cell membrane</location>
        <topology evidence="1">Multi-pass membrane protein</topology>
    </subcellularLocation>
</comment>
<evidence type="ECO:0000259" key="8">
    <source>
        <dbReference type="Pfam" id="PF02687"/>
    </source>
</evidence>
<dbReference type="Pfam" id="PF12704">
    <property type="entry name" value="MacB_PCD"/>
    <property type="match status" value="1"/>
</dbReference>
<evidence type="ECO:0000259" key="9">
    <source>
        <dbReference type="Pfam" id="PF12704"/>
    </source>
</evidence>
<evidence type="ECO:0000313" key="11">
    <source>
        <dbReference type="Proteomes" id="UP000515344"/>
    </source>
</evidence>
<evidence type="ECO:0000256" key="5">
    <source>
        <dbReference type="ARBA" id="ARBA00022989"/>
    </source>
</evidence>
<dbReference type="PANTHER" id="PTHR30489:SF0">
    <property type="entry name" value="LIPOPROTEIN-RELEASING SYSTEM TRANSMEMBRANE PROTEIN LOLE"/>
    <property type="match status" value="1"/>
</dbReference>
<name>A0A7G5XF14_9BACT</name>
<keyword evidence="4 7" id="KW-0812">Transmembrane</keyword>
<dbReference type="InterPro" id="IPR051447">
    <property type="entry name" value="Lipoprotein-release_system"/>
</dbReference>
<keyword evidence="6 7" id="KW-0472">Membrane</keyword>
<evidence type="ECO:0000256" key="1">
    <source>
        <dbReference type="ARBA" id="ARBA00004651"/>
    </source>
</evidence>
<evidence type="ECO:0000256" key="2">
    <source>
        <dbReference type="ARBA" id="ARBA00005236"/>
    </source>
</evidence>
<keyword evidence="11" id="KW-1185">Reference proteome</keyword>
<feature type="transmembrane region" description="Helical" evidence="7">
    <location>
        <begin position="320"/>
        <end position="348"/>
    </location>
</feature>
<comment type="similarity">
    <text evidence="2">Belongs to the ABC-4 integral membrane protein family. LolC/E subfamily.</text>
</comment>
<evidence type="ECO:0000313" key="10">
    <source>
        <dbReference type="EMBL" id="QNA44067.1"/>
    </source>
</evidence>
<dbReference type="Proteomes" id="UP000515344">
    <property type="component" value="Chromosome"/>
</dbReference>
<dbReference type="GO" id="GO:0044874">
    <property type="term" value="P:lipoprotein localization to outer membrane"/>
    <property type="evidence" value="ECO:0007669"/>
    <property type="project" value="TreeGrafter"/>
</dbReference>
<proteinExistence type="inferred from homology"/>
<feature type="domain" description="MacB-like periplasmic core" evidence="9">
    <location>
        <begin position="24"/>
        <end position="239"/>
    </location>
</feature>
<evidence type="ECO:0000256" key="3">
    <source>
        <dbReference type="ARBA" id="ARBA00022475"/>
    </source>
</evidence>
<evidence type="ECO:0000256" key="4">
    <source>
        <dbReference type="ARBA" id="ARBA00022692"/>
    </source>
</evidence>
<keyword evidence="5 7" id="KW-1133">Transmembrane helix</keyword>
<dbReference type="PANTHER" id="PTHR30489">
    <property type="entry name" value="LIPOPROTEIN-RELEASING SYSTEM TRANSMEMBRANE PROTEIN LOLE"/>
    <property type="match status" value="1"/>
</dbReference>
<reference evidence="11" key="1">
    <citation type="submission" date="2020-08" db="EMBL/GenBank/DDBJ databases">
        <title>Lacibacter sp. S13-6-6 genome sequencing.</title>
        <authorList>
            <person name="Jin L."/>
        </authorList>
    </citation>
    <scope>NUCLEOTIDE SEQUENCE [LARGE SCALE GENOMIC DNA]</scope>
    <source>
        <strain evidence="11">S13-6-6</strain>
    </source>
</reference>
<feature type="transmembrane region" description="Helical" evidence="7">
    <location>
        <begin position="368"/>
        <end position="390"/>
    </location>
</feature>
<dbReference type="Pfam" id="PF02687">
    <property type="entry name" value="FtsX"/>
    <property type="match status" value="1"/>
</dbReference>
<feature type="transmembrane region" description="Helical" evidence="7">
    <location>
        <begin position="272"/>
        <end position="299"/>
    </location>
</feature>
<feature type="transmembrane region" description="Helical" evidence="7">
    <location>
        <begin position="21"/>
        <end position="44"/>
    </location>
</feature>
<dbReference type="InterPro" id="IPR025857">
    <property type="entry name" value="MacB_PCD"/>
</dbReference>
<dbReference type="InterPro" id="IPR003838">
    <property type="entry name" value="ABC3_permease_C"/>
</dbReference>
<organism evidence="10 11">
    <name type="scientific">Lacibacter sediminis</name>
    <dbReference type="NCBI Taxonomy" id="2760713"/>
    <lineage>
        <taxon>Bacteria</taxon>
        <taxon>Pseudomonadati</taxon>
        <taxon>Bacteroidota</taxon>
        <taxon>Chitinophagia</taxon>
        <taxon>Chitinophagales</taxon>
        <taxon>Chitinophagaceae</taxon>
        <taxon>Lacibacter</taxon>
    </lineage>
</organism>
<dbReference type="GO" id="GO:0098797">
    <property type="term" value="C:plasma membrane protein complex"/>
    <property type="evidence" value="ECO:0007669"/>
    <property type="project" value="TreeGrafter"/>
</dbReference>
<gene>
    <name evidence="10" type="ORF">H4075_18625</name>
</gene>
<protein>
    <submittedName>
        <fullName evidence="10">ABC transporter permease</fullName>
    </submittedName>
</protein>